<proteinExistence type="predicted"/>
<sequence>MALDKETWIDEFNKVKKDILNVIEVNPENIQHIGSTSIPGLSAKPIIDVLLGVDNYETMPETFFNALKSIGIYRLKVERDDEIVLAKFEDHTFEKHTHFVHLVSLGGQKWTDLLKFRDYLRAHEHAKDEYMTLKYKLLEQFAGNRSQYTKQKETFIKSIINAV</sequence>
<dbReference type="AlphaFoldDB" id="A0A4V3BF98"/>
<dbReference type="InterPro" id="IPR007344">
    <property type="entry name" value="GrpB/CoaE"/>
</dbReference>
<accession>A0A4V3BF98</accession>
<dbReference type="Gene3D" id="3.30.460.10">
    <property type="entry name" value="Beta Polymerase, domain 2"/>
    <property type="match status" value="1"/>
</dbReference>
<gene>
    <name evidence="1" type="ORF">ERX29_02490</name>
</gene>
<dbReference type="EMBL" id="SCWB01000002">
    <property type="protein sequence ID" value="TDM12901.1"/>
    <property type="molecule type" value="Genomic_DNA"/>
</dbReference>
<dbReference type="InterPro" id="IPR043519">
    <property type="entry name" value="NT_sf"/>
</dbReference>
<evidence type="ECO:0000313" key="2">
    <source>
        <dbReference type="Proteomes" id="UP000294802"/>
    </source>
</evidence>
<keyword evidence="2" id="KW-1185">Reference proteome</keyword>
<organism evidence="1 2">
    <name type="scientific">Macrococcus lamae</name>
    <dbReference type="NCBI Taxonomy" id="198484"/>
    <lineage>
        <taxon>Bacteria</taxon>
        <taxon>Bacillati</taxon>
        <taxon>Bacillota</taxon>
        <taxon>Bacilli</taxon>
        <taxon>Bacillales</taxon>
        <taxon>Staphylococcaceae</taxon>
        <taxon>Macrococcus</taxon>
    </lineage>
</organism>
<dbReference type="PANTHER" id="PTHR34822:SF1">
    <property type="entry name" value="GRPB FAMILY PROTEIN"/>
    <property type="match status" value="1"/>
</dbReference>
<dbReference type="PANTHER" id="PTHR34822">
    <property type="entry name" value="GRPB DOMAIN PROTEIN (AFU_ORTHOLOGUE AFUA_1G01530)"/>
    <property type="match status" value="1"/>
</dbReference>
<evidence type="ECO:0000313" key="1">
    <source>
        <dbReference type="EMBL" id="TDM12901.1"/>
    </source>
</evidence>
<name>A0A4V3BF98_9STAP</name>
<protein>
    <submittedName>
        <fullName evidence="1">GrpB family protein</fullName>
    </submittedName>
</protein>
<comment type="caution">
    <text evidence="1">The sequence shown here is derived from an EMBL/GenBank/DDBJ whole genome shotgun (WGS) entry which is preliminary data.</text>
</comment>
<dbReference type="SUPFAM" id="SSF81301">
    <property type="entry name" value="Nucleotidyltransferase"/>
    <property type="match status" value="1"/>
</dbReference>
<dbReference type="OrthoDB" id="9799092at2"/>
<dbReference type="Proteomes" id="UP000294802">
    <property type="component" value="Unassembled WGS sequence"/>
</dbReference>
<reference evidence="1 2" key="1">
    <citation type="submission" date="2019-01" db="EMBL/GenBank/DDBJ databases">
        <title>Draft genome sequences of the type strains of six Macrococcus species.</title>
        <authorList>
            <person name="Mazhar S."/>
            <person name="Altermann E."/>
            <person name="Hill C."/>
            <person name="Mcauliffe O."/>
        </authorList>
    </citation>
    <scope>NUCLEOTIDE SEQUENCE [LARGE SCALE GENOMIC DNA]</scope>
    <source>
        <strain evidence="1 2">CCM4815</strain>
    </source>
</reference>
<dbReference type="Pfam" id="PF04229">
    <property type="entry name" value="GrpB"/>
    <property type="match status" value="1"/>
</dbReference>